<dbReference type="AlphaFoldDB" id="A0A2T9ZFE3"/>
<dbReference type="Proteomes" id="UP000245609">
    <property type="component" value="Unassembled WGS sequence"/>
</dbReference>
<evidence type="ECO:0000313" key="3">
    <source>
        <dbReference type="Proteomes" id="UP000245609"/>
    </source>
</evidence>
<keyword evidence="3" id="KW-1185">Reference proteome</keyword>
<organism evidence="2 3">
    <name type="scientific">Smittium megazygosporum</name>
    <dbReference type="NCBI Taxonomy" id="133381"/>
    <lineage>
        <taxon>Eukaryota</taxon>
        <taxon>Fungi</taxon>
        <taxon>Fungi incertae sedis</taxon>
        <taxon>Zoopagomycota</taxon>
        <taxon>Kickxellomycotina</taxon>
        <taxon>Harpellomycetes</taxon>
        <taxon>Harpellales</taxon>
        <taxon>Legeriomycetaceae</taxon>
        <taxon>Smittium</taxon>
    </lineage>
</organism>
<dbReference type="EMBL" id="MBFS01000248">
    <property type="protein sequence ID" value="PVV03323.1"/>
    <property type="molecule type" value="Genomic_DNA"/>
</dbReference>
<dbReference type="STRING" id="133381.A0A2T9ZFE3"/>
<feature type="signal peptide" evidence="1">
    <location>
        <begin position="1"/>
        <end position="20"/>
    </location>
</feature>
<name>A0A2T9ZFE3_9FUNG</name>
<comment type="caution">
    <text evidence="2">The sequence shown here is derived from an EMBL/GenBank/DDBJ whole genome shotgun (WGS) entry which is preliminary data.</text>
</comment>
<dbReference type="OrthoDB" id="5569703at2759"/>
<feature type="chain" id="PRO_5015674889" evidence="1">
    <location>
        <begin position="21"/>
        <end position="92"/>
    </location>
</feature>
<sequence>MIGFGLKTAFLCVLSTAVLAGDPYTTDMAMVATTKGHAVVGGRCKEGSYACTGVNQGCYLQCVHGCYMERPCGPGTNIPTHISLMDEYLTIY</sequence>
<reference evidence="2 3" key="1">
    <citation type="journal article" date="2018" name="MBio">
        <title>Comparative Genomics Reveals the Core Gene Toolbox for the Fungus-Insect Symbiosis.</title>
        <authorList>
            <person name="Wang Y."/>
            <person name="Stata M."/>
            <person name="Wang W."/>
            <person name="Stajich J.E."/>
            <person name="White M.M."/>
            <person name="Moncalvo J.M."/>
        </authorList>
    </citation>
    <scope>NUCLEOTIDE SEQUENCE [LARGE SCALE GENOMIC DNA]</scope>
    <source>
        <strain evidence="2 3">SC-DP-2</strain>
    </source>
</reference>
<evidence type="ECO:0000256" key="1">
    <source>
        <dbReference type="SAM" id="SignalP"/>
    </source>
</evidence>
<keyword evidence="1" id="KW-0732">Signal</keyword>
<protein>
    <submittedName>
        <fullName evidence="2">Uncharacterized protein</fullName>
    </submittedName>
</protein>
<proteinExistence type="predicted"/>
<gene>
    <name evidence="2" type="ORF">BB560_002210</name>
</gene>
<accession>A0A2T9ZFE3</accession>
<evidence type="ECO:0000313" key="2">
    <source>
        <dbReference type="EMBL" id="PVV03323.1"/>
    </source>
</evidence>